<gene>
    <name evidence="1" type="ORF">EYF80_034366</name>
</gene>
<dbReference type="EMBL" id="SRLO01000456">
    <property type="protein sequence ID" value="TNN55416.1"/>
    <property type="molecule type" value="Genomic_DNA"/>
</dbReference>
<organism evidence="1 2">
    <name type="scientific">Liparis tanakae</name>
    <name type="common">Tanaka's snailfish</name>
    <dbReference type="NCBI Taxonomy" id="230148"/>
    <lineage>
        <taxon>Eukaryota</taxon>
        <taxon>Metazoa</taxon>
        <taxon>Chordata</taxon>
        <taxon>Craniata</taxon>
        <taxon>Vertebrata</taxon>
        <taxon>Euteleostomi</taxon>
        <taxon>Actinopterygii</taxon>
        <taxon>Neopterygii</taxon>
        <taxon>Teleostei</taxon>
        <taxon>Neoteleostei</taxon>
        <taxon>Acanthomorphata</taxon>
        <taxon>Eupercaria</taxon>
        <taxon>Perciformes</taxon>
        <taxon>Cottioidei</taxon>
        <taxon>Cottales</taxon>
        <taxon>Liparidae</taxon>
        <taxon>Liparis</taxon>
    </lineage>
</organism>
<protein>
    <submittedName>
        <fullName evidence="1">Uncharacterized protein</fullName>
    </submittedName>
</protein>
<evidence type="ECO:0000313" key="1">
    <source>
        <dbReference type="EMBL" id="TNN55416.1"/>
    </source>
</evidence>
<proteinExistence type="predicted"/>
<keyword evidence="2" id="KW-1185">Reference proteome</keyword>
<name>A0A4Z2GPL7_9TELE</name>
<dbReference type="AlphaFoldDB" id="A0A4Z2GPL7"/>
<accession>A0A4Z2GPL7</accession>
<sequence>MPFFIRWRGSCRSLALTKMESWPPKHFPPRLLLCVYTGNRRGEGNRREQRSMRRLRWVRIWIFSELKFHRLFRDRVGPEIGVAGRTSSK</sequence>
<dbReference type="Proteomes" id="UP000314294">
    <property type="component" value="Unassembled WGS sequence"/>
</dbReference>
<reference evidence="1 2" key="1">
    <citation type="submission" date="2019-03" db="EMBL/GenBank/DDBJ databases">
        <title>First draft genome of Liparis tanakae, snailfish: a comprehensive survey of snailfish specific genes.</title>
        <authorList>
            <person name="Kim W."/>
            <person name="Song I."/>
            <person name="Jeong J.-H."/>
            <person name="Kim D."/>
            <person name="Kim S."/>
            <person name="Ryu S."/>
            <person name="Song J.Y."/>
            <person name="Lee S.K."/>
        </authorList>
    </citation>
    <scope>NUCLEOTIDE SEQUENCE [LARGE SCALE GENOMIC DNA]</scope>
    <source>
        <tissue evidence="1">Muscle</tissue>
    </source>
</reference>
<comment type="caution">
    <text evidence="1">The sequence shown here is derived from an EMBL/GenBank/DDBJ whole genome shotgun (WGS) entry which is preliminary data.</text>
</comment>
<evidence type="ECO:0000313" key="2">
    <source>
        <dbReference type="Proteomes" id="UP000314294"/>
    </source>
</evidence>